<organism evidence="2 3">
    <name type="scientific">Jejuia pallidilutea</name>
    <dbReference type="NCBI Taxonomy" id="504487"/>
    <lineage>
        <taxon>Bacteria</taxon>
        <taxon>Pseudomonadati</taxon>
        <taxon>Bacteroidota</taxon>
        <taxon>Flavobacteriia</taxon>
        <taxon>Flavobacteriales</taxon>
        <taxon>Flavobacteriaceae</taxon>
        <taxon>Jejuia</taxon>
    </lineage>
</organism>
<dbReference type="AlphaFoldDB" id="A0A098LQV4"/>
<dbReference type="Proteomes" id="UP000030184">
    <property type="component" value="Unassembled WGS sequence"/>
</dbReference>
<dbReference type="CDD" id="cd10447">
    <property type="entry name" value="GIY-YIG_unchar_2"/>
    <property type="match status" value="1"/>
</dbReference>
<keyword evidence="3" id="KW-1185">Reference proteome</keyword>
<dbReference type="PROSITE" id="PS50164">
    <property type="entry name" value="GIY_YIG"/>
    <property type="match status" value="1"/>
</dbReference>
<accession>A0A098LQV4</accession>
<dbReference type="Pfam" id="PF14267">
    <property type="entry name" value="DUF4357"/>
    <property type="match status" value="1"/>
</dbReference>
<dbReference type="OrthoDB" id="2656488at2"/>
<feature type="domain" description="GIY-YIG" evidence="1">
    <location>
        <begin position="50"/>
        <end position="127"/>
    </location>
</feature>
<dbReference type="InterPro" id="IPR025579">
    <property type="entry name" value="DUF4357"/>
</dbReference>
<comment type="caution">
    <text evidence="2">The sequence shown here is derived from an EMBL/GenBank/DDBJ whole genome shotgun (WGS) entry which is preliminary data.</text>
</comment>
<gene>
    <name evidence="2" type="ORF">JCM19538_3356</name>
</gene>
<dbReference type="RefSeq" id="WP_042246047.1">
    <property type="nucleotide sequence ID" value="NZ_BBNR01000023.1"/>
</dbReference>
<evidence type="ECO:0000259" key="1">
    <source>
        <dbReference type="PROSITE" id="PS50164"/>
    </source>
</evidence>
<sequence length="285" mass="32355">MKKFGRTIKLFLIDGEPNGRMTCELSNWTGKAYKIPRIMIKESYSREDLQSPGIYLLFGENEDGKGLVYIGEAETIIDRLKQHVAQKEFWSEVILFISKDENLNKAHIKYLESRLYEITKKINHYELENNTIPAKSSISESEIAEMEEFIENIKLLTNTLGHRVFETLVSAEANKAKKTNTFYIKAAKGANGIGIPSSKGFIVFKNSEVATSTTESMQKSLINIRKRLIENKTIIKSENGLVFDKDYEFSSPSTAAAILMGRNANGLKEWKLKSGKTLKEYETTE</sequence>
<name>A0A098LQV4_9FLAO</name>
<proteinExistence type="predicted"/>
<protein>
    <recommendedName>
        <fullName evidence="1">GIY-YIG domain-containing protein</fullName>
    </recommendedName>
</protein>
<dbReference type="InterPro" id="IPR000305">
    <property type="entry name" value="GIY-YIG_endonuc"/>
</dbReference>
<evidence type="ECO:0000313" key="2">
    <source>
        <dbReference type="EMBL" id="GAL89276.1"/>
    </source>
</evidence>
<evidence type="ECO:0000313" key="3">
    <source>
        <dbReference type="Proteomes" id="UP000030184"/>
    </source>
</evidence>
<dbReference type="EMBL" id="BBNY01000007">
    <property type="protein sequence ID" value="GAL89276.1"/>
    <property type="molecule type" value="Genomic_DNA"/>
</dbReference>
<reference evidence="3" key="1">
    <citation type="journal article" date="2014" name="Genome Announc.">
        <title>Draft Genome Sequence of Marine Flavobacterium Jejuia pallidilutea Strain 11shimoA1 and Pigmentation Mutants.</title>
        <authorList>
            <person name="Takatani N."/>
            <person name="Nakanishi M."/>
            <person name="Meirelles P."/>
            <person name="Mino S."/>
            <person name="Suda W."/>
            <person name="Oshima K."/>
            <person name="Hattori M."/>
            <person name="Ohkuma M."/>
            <person name="Hosokawa M."/>
            <person name="Miyashita K."/>
            <person name="Thompson F.L."/>
            <person name="Niwa A."/>
            <person name="Sawabe T."/>
            <person name="Sawabe T."/>
        </authorList>
    </citation>
    <scope>NUCLEOTIDE SEQUENCE [LARGE SCALE GENOMIC DNA]</scope>
    <source>
        <strain evidence="3">JCM 19538</strain>
    </source>
</reference>